<dbReference type="InterPro" id="IPR038765">
    <property type="entry name" value="Papain-like_cys_pep_sf"/>
</dbReference>
<comment type="caution">
    <text evidence="3">The sequence shown here is derived from an EMBL/GenBank/DDBJ whole genome shotgun (WGS) entry which is preliminary data.</text>
</comment>
<evidence type="ECO:0000256" key="1">
    <source>
        <dbReference type="SAM" id="Phobius"/>
    </source>
</evidence>
<dbReference type="PANTHER" id="PTHR33490:SF6">
    <property type="entry name" value="SLL1049 PROTEIN"/>
    <property type="match status" value="1"/>
</dbReference>
<keyword evidence="1" id="KW-0812">Transmembrane</keyword>
<dbReference type="SUPFAM" id="SSF54001">
    <property type="entry name" value="Cysteine proteinases"/>
    <property type="match status" value="1"/>
</dbReference>
<feature type="domain" description="Transglutaminase-like" evidence="2">
    <location>
        <begin position="370"/>
        <end position="443"/>
    </location>
</feature>
<evidence type="ECO:0000259" key="2">
    <source>
        <dbReference type="SMART" id="SM00460"/>
    </source>
</evidence>
<keyword evidence="1" id="KW-0472">Membrane</keyword>
<evidence type="ECO:0000313" key="3">
    <source>
        <dbReference type="EMBL" id="OGE04090.1"/>
    </source>
</evidence>
<dbReference type="SMART" id="SM00460">
    <property type="entry name" value="TGc"/>
    <property type="match status" value="1"/>
</dbReference>
<feature type="transmembrane region" description="Helical" evidence="1">
    <location>
        <begin position="606"/>
        <end position="630"/>
    </location>
</feature>
<dbReference type="InterPro" id="IPR002931">
    <property type="entry name" value="Transglutaminase-like"/>
</dbReference>
<dbReference type="Gene3D" id="3.10.620.30">
    <property type="match status" value="1"/>
</dbReference>
<accession>A0A1F5HIY0</accession>
<proteinExistence type="predicted"/>
<dbReference type="STRING" id="1797727.A3B51_00400"/>
<reference evidence="3 4" key="1">
    <citation type="journal article" date="2016" name="Nat. Commun.">
        <title>Thousands of microbial genomes shed light on interconnected biogeochemical processes in an aquifer system.</title>
        <authorList>
            <person name="Anantharaman K."/>
            <person name="Brown C.T."/>
            <person name="Hug L.A."/>
            <person name="Sharon I."/>
            <person name="Castelle C.J."/>
            <person name="Probst A.J."/>
            <person name="Thomas B.C."/>
            <person name="Singh A."/>
            <person name="Wilkins M.J."/>
            <person name="Karaoz U."/>
            <person name="Brodie E.L."/>
            <person name="Williams K.H."/>
            <person name="Hubbard S.S."/>
            <person name="Banfield J.F."/>
        </authorList>
    </citation>
    <scope>NUCLEOTIDE SEQUENCE [LARGE SCALE GENOMIC DNA]</scope>
</reference>
<sequence>MRLLARTLRLSSVALCFFLFVLITHHPASPIGGSSLITREAYAEGEFETDYDVTYTVNANGKTTVTQNIILKNNTPNFYADKFELKIGSTKAQDVKASDPTGPLTTNVKFENNVTSIEVNFNQKVIGAGKTLPWQLSYTADELATKSGQIWEISVPRLAKSQDIVNYNAKVIVPRAFGPIAFAVPSAKSMFQTANGQEFTFTKDELISSGIAMSFGEKQVFSFKLNYYLENDNLTTRLFEIPLPPDNNYQKVVLENIDPKPMDVVVDRDGNFLAKYRLSSKAAISITAEGYVEVSSKPIRNIYQKLTAQERSLYTQPQRYWETDNAAIKEKAGQLKDPQKIYDFVSNYLTYSSERLNQPKIDRKGAAAAYANPKDAVCMEFTDLFIAIARSAGVPAREVEGYAFTQNERLRPLSLTLNQGDVLHAWPEYWDEQKGWVQIDPTWGSTSGGLDYFNKLDFNHITFVHRGSSSTGPLPAGAYKKPSAQGEKSVLVSFAQSLPNPVENPQISLSSPSKIISGFPTLIDANIQNAGSTSIFSQKVSLTASKLKSSDSNVIDVAVLPPFAYRTFKFNLQSANILLNAQDILILSYAGTQVAKPITIEPFYKIIFSPSFLLTIFISTFVIIFGLFLYKRFYHVKKF</sequence>
<dbReference type="PANTHER" id="PTHR33490">
    <property type="entry name" value="BLR5614 PROTEIN-RELATED"/>
    <property type="match status" value="1"/>
</dbReference>
<dbReference type="AlphaFoldDB" id="A0A1F5HIY0"/>
<name>A0A1F5HIY0_9BACT</name>
<organism evidence="3 4">
    <name type="scientific">Candidatus Curtissbacteria bacterium RIFCSPLOWO2_01_FULL_41_18</name>
    <dbReference type="NCBI Taxonomy" id="1797727"/>
    <lineage>
        <taxon>Bacteria</taxon>
        <taxon>Candidatus Curtissiibacteriota</taxon>
    </lineage>
</organism>
<keyword evidence="1" id="KW-1133">Transmembrane helix</keyword>
<gene>
    <name evidence="3" type="ORF">A3B51_00400</name>
</gene>
<protein>
    <recommendedName>
        <fullName evidence="2">Transglutaminase-like domain-containing protein</fullName>
    </recommendedName>
</protein>
<dbReference type="Proteomes" id="UP000176780">
    <property type="component" value="Unassembled WGS sequence"/>
</dbReference>
<dbReference type="Pfam" id="PF01841">
    <property type="entry name" value="Transglut_core"/>
    <property type="match status" value="1"/>
</dbReference>
<evidence type="ECO:0000313" key="4">
    <source>
        <dbReference type="Proteomes" id="UP000176780"/>
    </source>
</evidence>
<dbReference type="EMBL" id="MFBQ01000037">
    <property type="protein sequence ID" value="OGE04090.1"/>
    <property type="molecule type" value="Genomic_DNA"/>
</dbReference>